<evidence type="ECO:0000256" key="10">
    <source>
        <dbReference type="ARBA" id="ARBA00022842"/>
    </source>
</evidence>
<dbReference type="SUPFAM" id="SSF52518">
    <property type="entry name" value="Thiamin diphosphate-binding fold (THDP-binding)"/>
    <property type="match status" value="2"/>
</dbReference>
<evidence type="ECO:0000256" key="2">
    <source>
        <dbReference type="ARBA" id="ARBA00001936"/>
    </source>
</evidence>
<dbReference type="PANTHER" id="PTHR43195">
    <property type="entry name" value="TRANSKETOLASE"/>
    <property type="match status" value="1"/>
</dbReference>
<keyword evidence="9" id="KW-0106">Calcium</keyword>
<keyword evidence="7" id="KW-0808">Transferase</keyword>
<evidence type="ECO:0000313" key="14">
    <source>
        <dbReference type="Proteomes" id="UP000176317"/>
    </source>
</evidence>
<feature type="domain" description="Transketolase-like pyrimidine-binding" evidence="12">
    <location>
        <begin position="238"/>
        <end position="398"/>
    </location>
</feature>
<evidence type="ECO:0000256" key="6">
    <source>
        <dbReference type="ARBA" id="ARBA00011738"/>
    </source>
</evidence>
<dbReference type="Pfam" id="PF02779">
    <property type="entry name" value="Transket_pyr"/>
    <property type="match status" value="1"/>
</dbReference>
<dbReference type="InterPro" id="IPR020826">
    <property type="entry name" value="Transketolase_BS"/>
</dbReference>
<comment type="cofactor">
    <cofactor evidence="3">
        <name>Mg(2+)</name>
        <dbReference type="ChEBI" id="CHEBI:18420"/>
    </cofactor>
</comment>
<comment type="caution">
    <text evidence="13">The sequence shown here is derived from an EMBL/GenBank/DDBJ whole genome shotgun (WGS) entry which is preliminary data.</text>
</comment>
<dbReference type="InterPro" id="IPR005474">
    <property type="entry name" value="Transketolase_N"/>
</dbReference>
<evidence type="ECO:0000256" key="3">
    <source>
        <dbReference type="ARBA" id="ARBA00001946"/>
    </source>
</evidence>
<dbReference type="InterPro" id="IPR029061">
    <property type="entry name" value="THDP-binding"/>
</dbReference>
<keyword evidence="10" id="KW-0460">Magnesium</keyword>
<evidence type="ECO:0000313" key="13">
    <source>
        <dbReference type="EMBL" id="OGD85662.1"/>
    </source>
</evidence>
<name>A0A1F5G1B2_9BACT</name>
<accession>A0A1F5G1B2</accession>
<dbReference type="PANTHER" id="PTHR43195:SF1">
    <property type="entry name" value="FI06132P-RELATED"/>
    <property type="match status" value="1"/>
</dbReference>
<evidence type="ECO:0000256" key="8">
    <source>
        <dbReference type="ARBA" id="ARBA00022723"/>
    </source>
</evidence>
<evidence type="ECO:0000256" key="4">
    <source>
        <dbReference type="ARBA" id="ARBA00001964"/>
    </source>
</evidence>
<dbReference type="CDD" id="cd07033">
    <property type="entry name" value="TPP_PYR_DXS_TK_like"/>
    <property type="match status" value="1"/>
</dbReference>
<comment type="subunit">
    <text evidence="6">Homodimer.</text>
</comment>
<protein>
    <submittedName>
        <fullName evidence="13">Transketolase</fullName>
    </submittedName>
</protein>
<evidence type="ECO:0000256" key="5">
    <source>
        <dbReference type="ARBA" id="ARBA00007131"/>
    </source>
</evidence>
<dbReference type="GO" id="GO:0005737">
    <property type="term" value="C:cytoplasm"/>
    <property type="evidence" value="ECO:0007669"/>
    <property type="project" value="UniProtKB-ARBA"/>
</dbReference>
<dbReference type="GO" id="GO:0004802">
    <property type="term" value="F:transketolase activity"/>
    <property type="evidence" value="ECO:0007669"/>
    <property type="project" value="TreeGrafter"/>
</dbReference>
<dbReference type="SUPFAM" id="SSF52922">
    <property type="entry name" value="TK C-terminal domain-like"/>
    <property type="match status" value="1"/>
</dbReference>
<evidence type="ECO:0000256" key="11">
    <source>
        <dbReference type="ARBA" id="ARBA00023052"/>
    </source>
</evidence>
<dbReference type="InterPro" id="IPR009014">
    <property type="entry name" value="Transketo_C/PFOR_II"/>
</dbReference>
<dbReference type="Pfam" id="PF02780">
    <property type="entry name" value="Transketolase_C"/>
    <property type="match status" value="1"/>
</dbReference>
<dbReference type="GO" id="GO:0046872">
    <property type="term" value="F:metal ion binding"/>
    <property type="evidence" value="ECO:0007669"/>
    <property type="project" value="UniProtKB-KW"/>
</dbReference>
<organism evidence="13 14">
    <name type="scientific">Candidatus Curtissbacteria bacterium RBG_13_35_7</name>
    <dbReference type="NCBI Taxonomy" id="1797705"/>
    <lineage>
        <taxon>Bacteria</taxon>
        <taxon>Candidatus Curtissiibacteriota</taxon>
    </lineage>
</organism>
<dbReference type="InterPro" id="IPR005475">
    <property type="entry name" value="Transketolase-like_Pyr-bd"/>
</dbReference>
<dbReference type="FunFam" id="3.40.50.970:FF:000129">
    <property type="entry name" value="Transketolase"/>
    <property type="match status" value="1"/>
</dbReference>
<reference evidence="13 14" key="1">
    <citation type="journal article" date="2016" name="Nat. Commun.">
        <title>Thousands of microbial genomes shed light on interconnected biogeochemical processes in an aquifer system.</title>
        <authorList>
            <person name="Anantharaman K."/>
            <person name="Brown C.T."/>
            <person name="Hug L.A."/>
            <person name="Sharon I."/>
            <person name="Castelle C.J."/>
            <person name="Probst A.J."/>
            <person name="Thomas B.C."/>
            <person name="Singh A."/>
            <person name="Wilkins M.J."/>
            <person name="Karaoz U."/>
            <person name="Brodie E.L."/>
            <person name="Williams K.H."/>
            <person name="Hubbard S.S."/>
            <person name="Banfield J.F."/>
        </authorList>
    </citation>
    <scope>NUCLEOTIDE SEQUENCE [LARGE SCALE GENOMIC DNA]</scope>
</reference>
<evidence type="ECO:0000256" key="1">
    <source>
        <dbReference type="ARBA" id="ARBA00001913"/>
    </source>
</evidence>
<keyword evidence="8" id="KW-0479">Metal-binding</keyword>
<comment type="cofactor">
    <cofactor evidence="1">
        <name>Ca(2+)</name>
        <dbReference type="ChEBI" id="CHEBI:29108"/>
    </cofactor>
</comment>
<sequence>VGVISDKDIDSYRKFKSFLEGHPTPRFIWVEAATGSLGQGLSIGVGESLLMKSEVRSQRSEANNSPIVYVLLGDGEVAEGSVWEAIEVASYYKLDNLVGIIDVNRLGQSGETMLGYKVSEYKKRIEAFGWQTYVIDGHNFNEINKVFDKVSASNNKPKMIIAKTIKGKGVSFLENKEGWHGKPLPEEEYKRAIKELGKINKEIKGEIKHPNLRVKSLELRVKKSVQRLKVPYKIGDQVATRMVYGEALAKLGDLNLNIVALDGETKNSTYSEIFKNKHPQRFYEMFIAEQNMVGVAIGMSKRGKVPFASTFAAFWTRAFDQIRMSAISQTNVKFVGSHAGISIGEDGPSQMGLEDFAMFRSIFGSTVLCPADAVATWRIVEIMAKTSGLFYMRTNRPVTPVIYKSDQNFEIGGSKVLKQTKTDKVTVVSCGVTLFEALKAADVLAKKGINVRVVDAYSIKPIDQKTLIRCARDTEGRLIVVEDHYFEGGLGEAVSAVLSDKKNIEIYRLAVGKMPMSGKKDDLYDYEEISAKAIVGKVCDLLK</sequence>
<proteinExistence type="inferred from homology"/>
<gene>
    <name evidence="13" type="ORF">A2164_03025</name>
</gene>
<comment type="similarity">
    <text evidence="5">Belongs to the transketolase family.</text>
</comment>
<dbReference type="AlphaFoldDB" id="A0A1F5G1B2"/>
<dbReference type="Proteomes" id="UP000176317">
    <property type="component" value="Unassembled WGS sequence"/>
</dbReference>
<dbReference type="NCBIfam" id="NF004559">
    <property type="entry name" value="PRK05899.2-5"/>
    <property type="match status" value="1"/>
</dbReference>
<dbReference type="SMART" id="SM00861">
    <property type="entry name" value="Transket_pyr"/>
    <property type="match status" value="1"/>
</dbReference>
<evidence type="ECO:0000256" key="9">
    <source>
        <dbReference type="ARBA" id="ARBA00022837"/>
    </source>
</evidence>
<dbReference type="EMBL" id="MFAT01000059">
    <property type="protein sequence ID" value="OGD85662.1"/>
    <property type="molecule type" value="Genomic_DNA"/>
</dbReference>
<dbReference type="GO" id="GO:0030976">
    <property type="term" value="F:thiamine pyrophosphate binding"/>
    <property type="evidence" value="ECO:0007669"/>
    <property type="project" value="TreeGrafter"/>
</dbReference>
<dbReference type="Pfam" id="PF00456">
    <property type="entry name" value="Transketolase_N"/>
    <property type="match status" value="1"/>
</dbReference>
<evidence type="ECO:0000256" key="7">
    <source>
        <dbReference type="ARBA" id="ARBA00022679"/>
    </source>
</evidence>
<comment type="cofactor">
    <cofactor evidence="2">
        <name>Mn(2+)</name>
        <dbReference type="ChEBI" id="CHEBI:29035"/>
    </cofactor>
</comment>
<dbReference type="Gene3D" id="3.40.50.970">
    <property type="match status" value="2"/>
</dbReference>
<dbReference type="PROSITE" id="PS00802">
    <property type="entry name" value="TRANSKETOLASE_2"/>
    <property type="match status" value="1"/>
</dbReference>
<keyword evidence="11" id="KW-0786">Thiamine pyrophosphate</keyword>
<comment type="cofactor">
    <cofactor evidence="4">
        <name>thiamine diphosphate</name>
        <dbReference type="ChEBI" id="CHEBI:58937"/>
    </cofactor>
</comment>
<evidence type="ECO:0000259" key="12">
    <source>
        <dbReference type="SMART" id="SM00861"/>
    </source>
</evidence>
<feature type="non-terminal residue" evidence="13">
    <location>
        <position position="1"/>
    </location>
</feature>
<dbReference type="InterPro" id="IPR051424">
    <property type="entry name" value="Transketolase-like"/>
</dbReference>
<dbReference type="Gene3D" id="3.40.50.920">
    <property type="match status" value="1"/>
</dbReference>
<dbReference type="InterPro" id="IPR033248">
    <property type="entry name" value="Transketolase_C"/>
</dbReference>